<dbReference type="Proteomes" id="UP000747542">
    <property type="component" value="Unassembled WGS sequence"/>
</dbReference>
<dbReference type="EMBL" id="JAHLQT010002534">
    <property type="protein sequence ID" value="KAG7177223.1"/>
    <property type="molecule type" value="Genomic_DNA"/>
</dbReference>
<sequence>MHIGENLLGCNWRSSLLVCNPQQFHWTIVAMIIGDLGRGMVERGVCGFVATDYPDVDSSGGPTPELTLGDGFPEIGSEVSKEVLLSWQQLDDSTIDTLFRGLYTSRDSEDPLLRFAEILAVPGWLVEER</sequence>
<organism evidence="1 2">
    <name type="scientific">Homarus americanus</name>
    <name type="common">American lobster</name>
    <dbReference type="NCBI Taxonomy" id="6706"/>
    <lineage>
        <taxon>Eukaryota</taxon>
        <taxon>Metazoa</taxon>
        <taxon>Ecdysozoa</taxon>
        <taxon>Arthropoda</taxon>
        <taxon>Crustacea</taxon>
        <taxon>Multicrustacea</taxon>
        <taxon>Malacostraca</taxon>
        <taxon>Eumalacostraca</taxon>
        <taxon>Eucarida</taxon>
        <taxon>Decapoda</taxon>
        <taxon>Pleocyemata</taxon>
        <taxon>Astacidea</taxon>
        <taxon>Nephropoidea</taxon>
        <taxon>Nephropidae</taxon>
        <taxon>Homarus</taxon>
    </lineage>
</organism>
<evidence type="ECO:0000313" key="2">
    <source>
        <dbReference type="Proteomes" id="UP000747542"/>
    </source>
</evidence>
<gene>
    <name evidence="1" type="ORF">Hamer_G000489</name>
</gene>
<accession>A0A8J5NDD1</accession>
<name>A0A8J5NDD1_HOMAM</name>
<evidence type="ECO:0000313" key="1">
    <source>
        <dbReference type="EMBL" id="KAG7177223.1"/>
    </source>
</evidence>
<proteinExistence type="predicted"/>
<keyword evidence="2" id="KW-1185">Reference proteome</keyword>
<comment type="caution">
    <text evidence="1">The sequence shown here is derived from an EMBL/GenBank/DDBJ whole genome shotgun (WGS) entry which is preliminary data.</text>
</comment>
<protein>
    <submittedName>
        <fullName evidence="1">Uncharacterized protein</fullName>
    </submittedName>
</protein>
<dbReference type="AlphaFoldDB" id="A0A8J5NDD1"/>
<reference evidence="1" key="1">
    <citation type="journal article" date="2021" name="Sci. Adv.">
        <title>The American lobster genome reveals insights on longevity, neural, and immune adaptations.</title>
        <authorList>
            <person name="Polinski J.M."/>
            <person name="Zimin A.V."/>
            <person name="Clark K.F."/>
            <person name="Kohn A.B."/>
            <person name="Sadowski N."/>
            <person name="Timp W."/>
            <person name="Ptitsyn A."/>
            <person name="Khanna P."/>
            <person name="Romanova D.Y."/>
            <person name="Williams P."/>
            <person name="Greenwood S.J."/>
            <person name="Moroz L.L."/>
            <person name="Walt D.R."/>
            <person name="Bodnar A.G."/>
        </authorList>
    </citation>
    <scope>NUCLEOTIDE SEQUENCE</scope>
    <source>
        <strain evidence="1">GMGI-L3</strain>
    </source>
</reference>